<protein>
    <submittedName>
        <fullName evidence="2">5485_t:CDS:1</fullName>
    </submittedName>
</protein>
<feature type="compositionally biased region" description="Polar residues" evidence="1">
    <location>
        <begin position="1"/>
        <end position="13"/>
    </location>
</feature>
<reference evidence="2" key="1">
    <citation type="submission" date="2021-06" db="EMBL/GenBank/DDBJ databases">
        <authorList>
            <person name="Kallberg Y."/>
            <person name="Tangrot J."/>
            <person name="Rosling A."/>
        </authorList>
    </citation>
    <scope>NUCLEOTIDE SEQUENCE</scope>
    <source>
        <strain evidence="2">CL551</strain>
    </source>
</reference>
<organism evidence="2 3">
    <name type="scientific">Acaulospora morrowiae</name>
    <dbReference type="NCBI Taxonomy" id="94023"/>
    <lineage>
        <taxon>Eukaryota</taxon>
        <taxon>Fungi</taxon>
        <taxon>Fungi incertae sedis</taxon>
        <taxon>Mucoromycota</taxon>
        <taxon>Glomeromycotina</taxon>
        <taxon>Glomeromycetes</taxon>
        <taxon>Diversisporales</taxon>
        <taxon>Acaulosporaceae</taxon>
        <taxon>Acaulospora</taxon>
    </lineage>
</organism>
<accession>A0A9N9AP84</accession>
<keyword evidence="3" id="KW-1185">Reference proteome</keyword>
<proteinExistence type="predicted"/>
<dbReference type="AlphaFoldDB" id="A0A9N9AP84"/>
<evidence type="ECO:0000256" key="1">
    <source>
        <dbReference type="SAM" id="MobiDB-lite"/>
    </source>
</evidence>
<dbReference type="EMBL" id="CAJVPV010002857">
    <property type="protein sequence ID" value="CAG8537871.1"/>
    <property type="molecule type" value="Genomic_DNA"/>
</dbReference>
<feature type="compositionally biased region" description="Polar residues" evidence="1">
    <location>
        <begin position="51"/>
        <end position="75"/>
    </location>
</feature>
<feature type="compositionally biased region" description="Polar residues" evidence="1">
    <location>
        <begin position="91"/>
        <end position="109"/>
    </location>
</feature>
<feature type="region of interest" description="Disordered" evidence="1">
    <location>
        <begin position="1"/>
        <end position="109"/>
    </location>
</feature>
<feature type="compositionally biased region" description="Basic and acidic residues" evidence="1">
    <location>
        <begin position="32"/>
        <end position="48"/>
    </location>
</feature>
<comment type="caution">
    <text evidence="2">The sequence shown here is derived from an EMBL/GenBank/DDBJ whole genome shotgun (WGS) entry which is preliminary data.</text>
</comment>
<sequence length="109" mass="12310">MTNPHQRIPSASSEMPPPLSSTSHSNIHHRTLRFEQNSETKKPNEVKIKASNVTKSTKIHNLNNNHVSLQQQSSEPRNRRPRKNHYPMKSPSKSSPGITLSLTSLLNPE</sequence>
<name>A0A9N9AP84_9GLOM</name>
<evidence type="ECO:0000313" key="2">
    <source>
        <dbReference type="EMBL" id="CAG8537871.1"/>
    </source>
</evidence>
<gene>
    <name evidence="2" type="ORF">AMORRO_LOCUS4984</name>
</gene>
<dbReference type="Proteomes" id="UP000789342">
    <property type="component" value="Unassembled WGS sequence"/>
</dbReference>
<evidence type="ECO:0000313" key="3">
    <source>
        <dbReference type="Proteomes" id="UP000789342"/>
    </source>
</evidence>